<dbReference type="GO" id="GO:0016836">
    <property type="term" value="F:hydro-lyase activity"/>
    <property type="evidence" value="ECO:0007669"/>
    <property type="project" value="TreeGrafter"/>
</dbReference>
<dbReference type="PANTHER" id="PTHR13794:SF58">
    <property type="entry name" value="MITOCHONDRIAL ENOLASE SUPERFAMILY MEMBER 1"/>
    <property type="match status" value="1"/>
</dbReference>
<dbReference type="SFLD" id="SFLDS00001">
    <property type="entry name" value="Enolase"/>
    <property type="match status" value="1"/>
</dbReference>
<dbReference type="Proteomes" id="UP000229081">
    <property type="component" value="Chromosome"/>
</dbReference>
<dbReference type="InterPro" id="IPR029065">
    <property type="entry name" value="Enolase_C-like"/>
</dbReference>
<evidence type="ECO:0000256" key="3">
    <source>
        <dbReference type="ARBA" id="ARBA00022842"/>
    </source>
</evidence>
<dbReference type="GO" id="GO:0000287">
    <property type="term" value="F:magnesium ion binding"/>
    <property type="evidence" value="ECO:0007669"/>
    <property type="project" value="TreeGrafter"/>
</dbReference>
<dbReference type="OrthoDB" id="9802699at2"/>
<keyword evidence="2" id="KW-0479">Metal-binding</keyword>
<feature type="domain" description="Mandelate racemase/muconate lactonizing enzyme C-terminal" evidence="5">
    <location>
        <begin position="137"/>
        <end position="238"/>
    </location>
</feature>
<dbReference type="InterPro" id="IPR013341">
    <property type="entry name" value="Mandelate_racemase_N_dom"/>
</dbReference>
<gene>
    <name evidence="6" type="ORF">CVN68_17010</name>
</gene>
<keyword evidence="7" id="KW-1185">Reference proteome</keyword>
<evidence type="ECO:0000256" key="2">
    <source>
        <dbReference type="ARBA" id="ARBA00022723"/>
    </source>
</evidence>
<dbReference type="EMBL" id="CP024923">
    <property type="protein sequence ID" value="ATY33455.1"/>
    <property type="molecule type" value="Genomic_DNA"/>
</dbReference>
<dbReference type="Gene3D" id="3.20.20.120">
    <property type="entry name" value="Enolase-like C-terminal domain"/>
    <property type="match status" value="1"/>
</dbReference>
<reference evidence="6 7" key="1">
    <citation type="submission" date="2017-11" db="EMBL/GenBank/DDBJ databases">
        <title>Complete genome sequence of Sphingomonas sp. Strain Cra20, a psychrotolerant potential plant growth promoting rhizobacteria.</title>
        <authorList>
            <person name="Luo Y."/>
        </authorList>
    </citation>
    <scope>NUCLEOTIDE SEQUENCE [LARGE SCALE GENOMIC DNA]</scope>
    <source>
        <strain evidence="6 7">Cra20</strain>
    </source>
</reference>
<dbReference type="SUPFAM" id="SSF54826">
    <property type="entry name" value="Enolase N-terminal domain-like"/>
    <property type="match status" value="1"/>
</dbReference>
<dbReference type="InterPro" id="IPR036849">
    <property type="entry name" value="Enolase-like_C_sf"/>
</dbReference>
<evidence type="ECO:0000259" key="5">
    <source>
        <dbReference type="SMART" id="SM00922"/>
    </source>
</evidence>
<proteinExistence type="predicted"/>
<dbReference type="Pfam" id="PF13378">
    <property type="entry name" value="MR_MLE_C"/>
    <property type="match status" value="1"/>
</dbReference>
<sequence length="383" mass="40983">MKVTGYRSLVTSHDWGRPVGDANGVVASGITEVPILILETDSGLEGIGLGQHADIDRVFPAVEGQDPRAVPALYDSMLSHVFKSGHAGLTYGAIAAIDMALWDLKAKMAEEPLWRTLGALDRFVRGYASGLCYGLDDDAFDALYARWAERGFTSAKIKGGKDLARDIRRLKRVRGILGSNTPAPALMLDVNESWNRKQAIRHLAEIETAGVDLTWIEEPVRRWDAAGLAAISRAARCAVATGENLTGLEQFAPLLDAGAVDVVQAGSVWGITHFQRVAIAAHVRDLPVSPVGYDGNPIAHAAAAAPNMIGIEVQDMNWPIGLDIDQEIADGGIVLGDRPGLGILVDEARIARDRADGSWTSGAGPHRRPREAGLRLVPEGPVH</sequence>
<dbReference type="SMART" id="SM00922">
    <property type="entry name" value="MR_MLE"/>
    <property type="match status" value="1"/>
</dbReference>
<dbReference type="RefSeq" id="WP_100283254.1">
    <property type="nucleotide sequence ID" value="NZ_CP024923.1"/>
</dbReference>
<dbReference type="PANTHER" id="PTHR13794">
    <property type="entry name" value="ENOLASE SUPERFAMILY, MANDELATE RACEMASE"/>
    <property type="match status" value="1"/>
</dbReference>
<dbReference type="Gene3D" id="3.30.390.10">
    <property type="entry name" value="Enolase-like, N-terminal domain"/>
    <property type="match status" value="1"/>
</dbReference>
<feature type="region of interest" description="Disordered" evidence="4">
    <location>
        <begin position="355"/>
        <end position="383"/>
    </location>
</feature>
<accession>A0A2K8MHU5</accession>
<dbReference type="Pfam" id="PF02746">
    <property type="entry name" value="MR_MLE_N"/>
    <property type="match status" value="1"/>
</dbReference>
<dbReference type="KEGG" id="sphc:CVN68_17010"/>
<dbReference type="AlphaFoldDB" id="A0A2K8MHU5"/>
<protein>
    <submittedName>
        <fullName evidence="6">Racemase</fullName>
    </submittedName>
</protein>
<name>A0A2K8MHU5_9SPHN</name>
<comment type="cofactor">
    <cofactor evidence="1">
        <name>Mg(2+)</name>
        <dbReference type="ChEBI" id="CHEBI:18420"/>
    </cofactor>
</comment>
<dbReference type="InterPro" id="IPR029017">
    <property type="entry name" value="Enolase-like_N"/>
</dbReference>
<evidence type="ECO:0000313" key="7">
    <source>
        <dbReference type="Proteomes" id="UP000229081"/>
    </source>
</evidence>
<dbReference type="InterPro" id="IPR046945">
    <property type="entry name" value="RHMD-like"/>
</dbReference>
<evidence type="ECO:0000256" key="4">
    <source>
        <dbReference type="SAM" id="MobiDB-lite"/>
    </source>
</evidence>
<organism evidence="6 7">
    <name type="scientific">Sphingomonas psychrotolerans</name>
    <dbReference type="NCBI Taxonomy" id="1327635"/>
    <lineage>
        <taxon>Bacteria</taxon>
        <taxon>Pseudomonadati</taxon>
        <taxon>Pseudomonadota</taxon>
        <taxon>Alphaproteobacteria</taxon>
        <taxon>Sphingomonadales</taxon>
        <taxon>Sphingomonadaceae</taxon>
        <taxon>Sphingomonas</taxon>
    </lineage>
</organism>
<dbReference type="SUPFAM" id="SSF51604">
    <property type="entry name" value="Enolase C-terminal domain-like"/>
    <property type="match status" value="1"/>
</dbReference>
<evidence type="ECO:0000256" key="1">
    <source>
        <dbReference type="ARBA" id="ARBA00001946"/>
    </source>
</evidence>
<dbReference type="InterPro" id="IPR013342">
    <property type="entry name" value="Mandelate_racemase_C"/>
</dbReference>
<keyword evidence="3" id="KW-0460">Magnesium</keyword>
<evidence type="ECO:0000313" key="6">
    <source>
        <dbReference type="EMBL" id="ATY33455.1"/>
    </source>
</evidence>
<dbReference type="CDD" id="cd03316">
    <property type="entry name" value="MR_like"/>
    <property type="match status" value="1"/>
</dbReference>
<dbReference type="GO" id="GO:0016052">
    <property type="term" value="P:carbohydrate catabolic process"/>
    <property type="evidence" value="ECO:0007669"/>
    <property type="project" value="TreeGrafter"/>
</dbReference>